<dbReference type="InterPro" id="IPR024887">
    <property type="entry name" value="Ashwin"/>
</dbReference>
<evidence type="ECO:0000256" key="3">
    <source>
        <dbReference type="ARBA" id="ARBA00015134"/>
    </source>
</evidence>
<gene>
    <name evidence="5" type="ORF">SNE40_018650</name>
</gene>
<proteinExistence type="inferred from homology"/>
<evidence type="ECO:0000313" key="6">
    <source>
        <dbReference type="Proteomes" id="UP001347796"/>
    </source>
</evidence>
<dbReference type="Proteomes" id="UP001347796">
    <property type="component" value="Unassembled WGS sequence"/>
</dbReference>
<keyword evidence="6" id="KW-1185">Reference proteome</keyword>
<dbReference type="GO" id="GO:0005634">
    <property type="term" value="C:nucleus"/>
    <property type="evidence" value="ECO:0007669"/>
    <property type="project" value="UniProtKB-SubCell"/>
</dbReference>
<comment type="caution">
    <text evidence="5">The sequence shown here is derived from an EMBL/GenBank/DDBJ whole genome shotgun (WGS) entry which is preliminary data.</text>
</comment>
<evidence type="ECO:0000313" key="5">
    <source>
        <dbReference type="EMBL" id="KAK6170198.1"/>
    </source>
</evidence>
<reference evidence="5 6" key="1">
    <citation type="submission" date="2024-01" db="EMBL/GenBank/DDBJ databases">
        <title>The genome of the rayed Mediterranean limpet Patella caerulea (Linnaeus, 1758).</title>
        <authorList>
            <person name="Anh-Thu Weber A."/>
            <person name="Halstead-Nussloch G."/>
        </authorList>
    </citation>
    <scope>NUCLEOTIDE SEQUENCE [LARGE SCALE GENOMIC DNA]</scope>
    <source>
        <strain evidence="5">AATW-2023a</strain>
        <tissue evidence="5">Whole specimen</tissue>
    </source>
</reference>
<dbReference type="GO" id="GO:0072669">
    <property type="term" value="C:tRNA-splicing ligase complex"/>
    <property type="evidence" value="ECO:0007669"/>
    <property type="project" value="InterPro"/>
</dbReference>
<dbReference type="PANTHER" id="PTHR28359">
    <property type="entry name" value="ASHWIN"/>
    <property type="match status" value="1"/>
</dbReference>
<dbReference type="EMBL" id="JAZGQO010000014">
    <property type="protein sequence ID" value="KAK6170198.1"/>
    <property type="molecule type" value="Genomic_DNA"/>
</dbReference>
<evidence type="ECO:0000256" key="1">
    <source>
        <dbReference type="ARBA" id="ARBA00004123"/>
    </source>
</evidence>
<protein>
    <recommendedName>
        <fullName evidence="3">Ashwin</fullName>
    </recommendedName>
</protein>
<dbReference type="PANTHER" id="PTHR28359:SF1">
    <property type="entry name" value="ASHWIN"/>
    <property type="match status" value="1"/>
</dbReference>
<dbReference type="GO" id="GO:0048598">
    <property type="term" value="P:embryonic morphogenesis"/>
    <property type="evidence" value="ECO:0007669"/>
    <property type="project" value="InterPro"/>
</dbReference>
<comment type="subcellular location">
    <subcellularLocation>
        <location evidence="1">Nucleus</location>
    </subcellularLocation>
</comment>
<accession>A0AAN8J728</accession>
<keyword evidence="4" id="KW-0539">Nucleus</keyword>
<dbReference type="Pfam" id="PF15323">
    <property type="entry name" value="Ashwin"/>
    <property type="match status" value="1"/>
</dbReference>
<sequence length="219" mass="25225">MAAPTDHNSSDYDLLYPELLSSDALIKVLHQRYIPKTNIQSLDKEELLNLYYQYILPLPQRKYKLNRRGREMTKKQILKAKKRRFVNTSTTDEDLPKKKRLSTESLLITPSGSPSANRLKPPPSCINFDKKVIKLNSTKNLNEAEKIEKLTNDIDKLSPSSNKTKQISSKKTFDTISFDTDKVESSKQVIQSPEVAMEIETNKEECNEPKKKIKKISWP</sequence>
<evidence type="ECO:0000256" key="2">
    <source>
        <dbReference type="ARBA" id="ARBA00007855"/>
    </source>
</evidence>
<evidence type="ECO:0000256" key="4">
    <source>
        <dbReference type="ARBA" id="ARBA00023242"/>
    </source>
</evidence>
<comment type="similarity">
    <text evidence="2">Belongs to the ashwin family.</text>
</comment>
<dbReference type="AlphaFoldDB" id="A0AAN8J728"/>
<organism evidence="5 6">
    <name type="scientific">Patella caerulea</name>
    <name type="common">Rayed Mediterranean limpet</name>
    <dbReference type="NCBI Taxonomy" id="87958"/>
    <lineage>
        <taxon>Eukaryota</taxon>
        <taxon>Metazoa</taxon>
        <taxon>Spiralia</taxon>
        <taxon>Lophotrochozoa</taxon>
        <taxon>Mollusca</taxon>
        <taxon>Gastropoda</taxon>
        <taxon>Patellogastropoda</taxon>
        <taxon>Patelloidea</taxon>
        <taxon>Patellidae</taxon>
        <taxon>Patella</taxon>
    </lineage>
</organism>
<name>A0AAN8J728_PATCE</name>